<dbReference type="Proteomes" id="UP000272474">
    <property type="component" value="Unassembled WGS sequence"/>
</dbReference>
<dbReference type="CDD" id="cd07389">
    <property type="entry name" value="MPP_PhoD"/>
    <property type="match status" value="1"/>
</dbReference>
<organism evidence="3 4">
    <name type="scientific">Streptomyces hoynatensis</name>
    <dbReference type="NCBI Taxonomy" id="1141874"/>
    <lineage>
        <taxon>Bacteria</taxon>
        <taxon>Bacillati</taxon>
        <taxon>Actinomycetota</taxon>
        <taxon>Actinomycetes</taxon>
        <taxon>Kitasatosporales</taxon>
        <taxon>Streptomycetaceae</taxon>
        <taxon>Streptomyces</taxon>
    </lineage>
</organism>
<dbReference type="OrthoDB" id="327733at2"/>
<dbReference type="InterPro" id="IPR018946">
    <property type="entry name" value="PhoD-like_MPP"/>
</dbReference>
<dbReference type="InterPro" id="IPR052900">
    <property type="entry name" value="Phospholipid_Metab_Enz"/>
</dbReference>
<name>A0A3A9YT77_9ACTN</name>
<dbReference type="Gene3D" id="3.60.21.70">
    <property type="entry name" value="PhoD-like phosphatase"/>
    <property type="match status" value="1"/>
</dbReference>
<feature type="domain" description="PhoD-like phosphatase metallophosphatase" evidence="1">
    <location>
        <begin position="167"/>
        <end position="497"/>
    </location>
</feature>
<dbReference type="InterPro" id="IPR038607">
    <property type="entry name" value="PhoD-like_sf"/>
</dbReference>
<dbReference type="PROSITE" id="PS51318">
    <property type="entry name" value="TAT"/>
    <property type="match status" value="1"/>
</dbReference>
<proteinExistence type="predicted"/>
<dbReference type="PANTHER" id="PTHR43606:SF2">
    <property type="entry name" value="ALKALINE PHOSPHATASE FAMILY PROTEIN (AFU_ORTHOLOGUE AFUA_5G03860)"/>
    <property type="match status" value="1"/>
</dbReference>
<accession>A0A3A9YT77</accession>
<evidence type="ECO:0000259" key="1">
    <source>
        <dbReference type="Pfam" id="PF09423"/>
    </source>
</evidence>
<dbReference type="EMBL" id="RBAL01000017">
    <property type="protein sequence ID" value="RKN38507.1"/>
    <property type="molecule type" value="Genomic_DNA"/>
</dbReference>
<dbReference type="SUPFAM" id="SSF56300">
    <property type="entry name" value="Metallo-dependent phosphatases"/>
    <property type="match status" value="1"/>
</dbReference>
<dbReference type="InterPro" id="IPR006311">
    <property type="entry name" value="TAT_signal"/>
</dbReference>
<dbReference type="InterPro" id="IPR032093">
    <property type="entry name" value="PhoD_N"/>
</dbReference>
<comment type="caution">
    <text evidence="3">The sequence shown here is derived from an EMBL/GenBank/DDBJ whole genome shotgun (WGS) entry which is preliminary data.</text>
</comment>
<dbReference type="PANTHER" id="PTHR43606">
    <property type="entry name" value="PHOSPHATASE, PUTATIVE (AFU_ORTHOLOGUE AFUA_6G08710)-RELATED"/>
    <property type="match status" value="1"/>
</dbReference>
<dbReference type="InterPro" id="IPR029052">
    <property type="entry name" value="Metallo-depent_PP-like"/>
</dbReference>
<sequence length="527" mass="57697">MPVPPKYAKPSKAVAAGRRRFLTGTGAAAALALSGGLAGVATADGRARGRERRDPFTLGVASGDPLPDGVVLWTRLAPEPLEPYGGMPRSAVQVEWQVAEDERFRRVVRAGSATARPEYSHTVHVDVRGLRPWRHYHYRFRVGGQLSPVGRTRTAPSPGTEVPALDLAFASCQNWTAGFYPAHGDLAARDHDVVFFLGDYIYENPIPVDGGARGQQVPAEVGVDCVTLDDYRLRYALYKQDPDLKAAHAAAPWVVTLDDHEVENDWAPRDSAEWVVRQANAFRAYWEHMPLRWDRLPQGPDLPLYRRLAFGRLAEFSVLDTRQYRSHADGGWRAPDADTLDPARTLIGQAQERWILDGLGASSARWNVLAQQVLMMPTDAAAGAAQSVAMGTWSGYSASRDRVLGGLHERGVDNLVVLTGDVHANFAGDLRRDFGDPSSPVVGSELVCTSISSDGDGADADDWTRTILAENPHVAYANHERGYVSCRITPREWTAHYRVADTVTRRDAAVRTRKSLVIGNGVAGIRD</sequence>
<evidence type="ECO:0000313" key="4">
    <source>
        <dbReference type="Proteomes" id="UP000272474"/>
    </source>
</evidence>
<dbReference type="Pfam" id="PF09423">
    <property type="entry name" value="PhoD"/>
    <property type="match status" value="1"/>
</dbReference>
<feature type="domain" description="Phospholipase D N-terminal" evidence="2">
    <location>
        <begin position="58"/>
        <end position="154"/>
    </location>
</feature>
<dbReference type="AlphaFoldDB" id="A0A3A9YT77"/>
<dbReference type="Gene3D" id="2.60.40.380">
    <property type="entry name" value="Purple acid phosphatase-like, N-terminal"/>
    <property type="match status" value="1"/>
</dbReference>
<protein>
    <submittedName>
        <fullName evidence="3">Alkaline phosphatase</fullName>
    </submittedName>
</protein>
<gene>
    <name evidence="3" type="ORF">D7294_23815</name>
</gene>
<evidence type="ECO:0000313" key="3">
    <source>
        <dbReference type="EMBL" id="RKN38507.1"/>
    </source>
</evidence>
<reference evidence="3 4" key="1">
    <citation type="journal article" date="2014" name="Int. J. Syst. Evol. Microbiol.">
        <title>Streptomyces hoynatensis sp. nov., isolated from deep marine sediment.</title>
        <authorList>
            <person name="Veyisoglu A."/>
            <person name="Sahin N."/>
        </authorList>
    </citation>
    <scope>NUCLEOTIDE SEQUENCE [LARGE SCALE GENOMIC DNA]</scope>
    <source>
        <strain evidence="3 4">KCTC 29097</strain>
    </source>
</reference>
<evidence type="ECO:0000259" key="2">
    <source>
        <dbReference type="Pfam" id="PF16655"/>
    </source>
</evidence>
<dbReference type="Pfam" id="PF16655">
    <property type="entry name" value="PhoD_N"/>
    <property type="match status" value="1"/>
</dbReference>
<keyword evidence="4" id="KW-1185">Reference proteome</keyword>